<gene>
    <name evidence="7" type="primary">LOC132709483</name>
</gene>
<accession>A0ABM3YSZ6</accession>
<dbReference type="PANTHER" id="PTHR10903">
    <property type="entry name" value="GTPASE, IMAP FAMILY MEMBER-RELATED"/>
    <property type="match status" value="1"/>
</dbReference>
<evidence type="ECO:0000313" key="7">
    <source>
        <dbReference type="RefSeq" id="XP_060539244.1"/>
    </source>
</evidence>
<dbReference type="CDD" id="cd01852">
    <property type="entry name" value="AIG1"/>
    <property type="match status" value="1"/>
</dbReference>
<keyword evidence="4" id="KW-0812">Transmembrane</keyword>
<evidence type="ECO:0000256" key="4">
    <source>
        <dbReference type="SAM" id="Phobius"/>
    </source>
</evidence>
<keyword evidence="3" id="KW-0342">GTP-binding</keyword>
<dbReference type="InterPro" id="IPR045058">
    <property type="entry name" value="GIMA/IAN/Toc"/>
</dbReference>
<proteinExistence type="inferred from homology"/>
<evidence type="ECO:0000256" key="2">
    <source>
        <dbReference type="ARBA" id="ARBA00022741"/>
    </source>
</evidence>
<keyword evidence="6" id="KW-1185">Reference proteome</keyword>
<evidence type="ECO:0000256" key="1">
    <source>
        <dbReference type="ARBA" id="ARBA00008535"/>
    </source>
</evidence>
<dbReference type="PANTHER" id="PTHR10903:SF73">
    <property type="entry name" value="GTPASE IMAP FAMILY MEMBER 8"/>
    <property type="match status" value="1"/>
</dbReference>
<feature type="transmembrane region" description="Helical" evidence="4">
    <location>
        <begin position="231"/>
        <end position="253"/>
    </location>
</feature>
<dbReference type="Pfam" id="PF04548">
    <property type="entry name" value="AIG1"/>
    <property type="match status" value="1"/>
</dbReference>
<keyword evidence="4" id="KW-1133">Transmembrane helix</keyword>
<dbReference type="RefSeq" id="XP_060539244.1">
    <property type="nucleotide sequence ID" value="XM_060683261.1"/>
</dbReference>
<name>A0ABM3YSZ6_PANGU</name>
<evidence type="ECO:0000256" key="3">
    <source>
        <dbReference type="ARBA" id="ARBA00023134"/>
    </source>
</evidence>
<evidence type="ECO:0000259" key="5">
    <source>
        <dbReference type="PROSITE" id="PS51720"/>
    </source>
</evidence>
<dbReference type="Proteomes" id="UP001652622">
    <property type="component" value="Unplaced"/>
</dbReference>
<dbReference type="InterPro" id="IPR027417">
    <property type="entry name" value="P-loop_NTPase"/>
</dbReference>
<dbReference type="SUPFAM" id="SSF52540">
    <property type="entry name" value="P-loop containing nucleoside triphosphate hydrolases"/>
    <property type="match status" value="1"/>
</dbReference>
<keyword evidence="2" id="KW-0547">Nucleotide-binding</keyword>
<dbReference type="Gene3D" id="3.40.50.300">
    <property type="entry name" value="P-loop containing nucleotide triphosphate hydrolases"/>
    <property type="match status" value="1"/>
</dbReference>
<reference evidence="7" key="1">
    <citation type="submission" date="2025-08" db="UniProtKB">
        <authorList>
            <consortium name="RefSeq"/>
        </authorList>
    </citation>
    <scope>IDENTIFICATION</scope>
    <source>
        <tissue evidence="7">Blood</tissue>
    </source>
</reference>
<keyword evidence="4" id="KW-0472">Membrane</keyword>
<comment type="similarity">
    <text evidence="1">Belongs to the TRAFAC class TrmE-Era-EngA-EngB-Septin-like GTPase superfamily. AIG1/Toc34/Toc159-like paraseptin GTPase family. IAN subfamily.</text>
</comment>
<sequence>MDTKRGKDAELRLILVGKSGGGRSATGNTILGWKVFNSTLGAKTTTLKCQRGQGTWQGTKLSVVDTPAMFDADDYTEIVRREIMACIQLSSPGPHAFILVTQVGRFTAEDAAAAKYIQDIFGAACTRHMIVLFTCVEDLGGDPLQEFVRNSDNRNLHKLIRQCRNRFCGFNNKAVGDERERQVSELMETVKRTIFQNGGRHYVNRLYLEPNLQDEHVQMFIEQNRKPSRSIINILLVCFLPLCLAFYIGRWFFSCLRSAFHYFF</sequence>
<dbReference type="InterPro" id="IPR006703">
    <property type="entry name" value="G_AIG1"/>
</dbReference>
<feature type="domain" description="AIG1-type G" evidence="5">
    <location>
        <begin position="8"/>
        <end position="211"/>
    </location>
</feature>
<organism evidence="6 7">
    <name type="scientific">Pantherophis guttatus</name>
    <name type="common">Corn snake</name>
    <name type="synonym">Elaphe guttata</name>
    <dbReference type="NCBI Taxonomy" id="94885"/>
    <lineage>
        <taxon>Eukaryota</taxon>
        <taxon>Metazoa</taxon>
        <taxon>Chordata</taxon>
        <taxon>Craniata</taxon>
        <taxon>Vertebrata</taxon>
        <taxon>Euteleostomi</taxon>
        <taxon>Lepidosauria</taxon>
        <taxon>Squamata</taxon>
        <taxon>Bifurcata</taxon>
        <taxon>Unidentata</taxon>
        <taxon>Episquamata</taxon>
        <taxon>Toxicofera</taxon>
        <taxon>Serpentes</taxon>
        <taxon>Colubroidea</taxon>
        <taxon>Colubridae</taxon>
        <taxon>Colubrinae</taxon>
        <taxon>Pantherophis</taxon>
    </lineage>
</organism>
<protein>
    <submittedName>
        <fullName evidence="7">GTPase IMAP family member 2-like</fullName>
    </submittedName>
</protein>
<dbReference type="PROSITE" id="PS51720">
    <property type="entry name" value="G_AIG1"/>
    <property type="match status" value="1"/>
</dbReference>
<dbReference type="GeneID" id="132709483"/>
<evidence type="ECO:0000313" key="6">
    <source>
        <dbReference type="Proteomes" id="UP001652622"/>
    </source>
</evidence>